<dbReference type="OrthoDB" id="2422033at2759"/>
<name>A0A9N9NCN1_9GLOM</name>
<dbReference type="InterPro" id="IPR001245">
    <property type="entry name" value="Ser-Thr/Tyr_kinase_cat_dom"/>
</dbReference>
<dbReference type="Gene3D" id="1.10.510.10">
    <property type="entry name" value="Transferase(Phosphotransferase) domain 1"/>
    <property type="match status" value="1"/>
</dbReference>
<dbReference type="InterPro" id="IPR006597">
    <property type="entry name" value="Sel1-like"/>
</dbReference>
<dbReference type="InterPro" id="IPR011990">
    <property type="entry name" value="TPR-like_helical_dom_sf"/>
</dbReference>
<dbReference type="Pfam" id="PF07714">
    <property type="entry name" value="PK_Tyr_Ser-Thr"/>
    <property type="match status" value="1"/>
</dbReference>
<dbReference type="Pfam" id="PF08238">
    <property type="entry name" value="Sel1"/>
    <property type="match status" value="2"/>
</dbReference>
<dbReference type="InterPro" id="IPR011009">
    <property type="entry name" value="Kinase-like_dom_sf"/>
</dbReference>
<evidence type="ECO:0000259" key="1">
    <source>
        <dbReference type="PROSITE" id="PS50011"/>
    </source>
</evidence>
<dbReference type="InterPro" id="IPR008266">
    <property type="entry name" value="Tyr_kinase_AS"/>
</dbReference>
<dbReference type="SUPFAM" id="SSF56112">
    <property type="entry name" value="Protein kinase-like (PK-like)"/>
    <property type="match status" value="1"/>
</dbReference>
<accession>A0A9N9NCN1</accession>
<dbReference type="InterPro" id="IPR051681">
    <property type="entry name" value="Ser/Thr_Kinases-Pseudokinases"/>
</dbReference>
<dbReference type="PROSITE" id="PS00109">
    <property type="entry name" value="PROTEIN_KINASE_TYR"/>
    <property type="match status" value="1"/>
</dbReference>
<dbReference type="AlphaFoldDB" id="A0A9N9NCN1"/>
<dbReference type="EMBL" id="CAJVPY010010884">
    <property type="protein sequence ID" value="CAG8722557.1"/>
    <property type="molecule type" value="Genomic_DNA"/>
</dbReference>
<organism evidence="2 3">
    <name type="scientific">Dentiscutata erythropus</name>
    <dbReference type="NCBI Taxonomy" id="1348616"/>
    <lineage>
        <taxon>Eukaryota</taxon>
        <taxon>Fungi</taxon>
        <taxon>Fungi incertae sedis</taxon>
        <taxon>Mucoromycota</taxon>
        <taxon>Glomeromycotina</taxon>
        <taxon>Glomeromycetes</taxon>
        <taxon>Diversisporales</taxon>
        <taxon>Gigasporaceae</taxon>
        <taxon>Dentiscutata</taxon>
    </lineage>
</organism>
<gene>
    <name evidence="2" type="ORF">DERYTH_LOCUS14436</name>
</gene>
<dbReference type="GO" id="GO:0004674">
    <property type="term" value="F:protein serine/threonine kinase activity"/>
    <property type="evidence" value="ECO:0007669"/>
    <property type="project" value="TreeGrafter"/>
</dbReference>
<dbReference type="Proteomes" id="UP000789405">
    <property type="component" value="Unassembled WGS sequence"/>
</dbReference>
<evidence type="ECO:0000313" key="3">
    <source>
        <dbReference type="Proteomes" id="UP000789405"/>
    </source>
</evidence>
<dbReference type="SMART" id="SM00671">
    <property type="entry name" value="SEL1"/>
    <property type="match status" value="1"/>
</dbReference>
<dbReference type="PANTHER" id="PTHR44329">
    <property type="entry name" value="SERINE/THREONINE-PROTEIN KINASE TNNI3K-RELATED"/>
    <property type="match status" value="1"/>
</dbReference>
<dbReference type="Gene3D" id="3.30.200.20">
    <property type="entry name" value="Phosphorylase Kinase, domain 1"/>
    <property type="match status" value="1"/>
</dbReference>
<reference evidence="2" key="1">
    <citation type="submission" date="2021-06" db="EMBL/GenBank/DDBJ databases">
        <authorList>
            <person name="Kallberg Y."/>
            <person name="Tangrot J."/>
            <person name="Rosling A."/>
        </authorList>
    </citation>
    <scope>NUCLEOTIDE SEQUENCE</scope>
    <source>
        <strain evidence="2">MA453B</strain>
    </source>
</reference>
<dbReference type="InterPro" id="IPR000719">
    <property type="entry name" value="Prot_kinase_dom"/>
</dbReference>
<keyword evidence="3" id="KW-1185">Reference proteome</keyword>
<comment type="caution">
    <text evidence="2">The sequence shown here is derived from an EMBL/GenBank/DDBJ whole genome shotgun (WGS) entry which is preliminary data.</text>
</comment>
<protein>
    <submittedName>
        <fullName evidence="2">9753_t:CDS:1</fullName>
    </submittedName>
</protein>
<dbReference type="Gene3D" id="1.25.40.10">
    <property type="entry name" value="Tetratricopeptide repeat domain"/>
    <property type="match status" value="1"/>
</dbReference>
<sequence length="628" mass="73139">MSSELDHVKSTVKSECVDLSGANQNLKIAEEKLKNFKNNDLSARGLEVIKYGQDLLKEIEKLILLNDSRSKGSLNKNINIEKDVNRNCKHRQSEFQIFIEESITFRKIKNKFLEFDLCTYYYSTEEEINGIKDLINEFKGSIEDWKNKGKPRSRWKKVRTRALSLASFLLVSKKQIDFEITEEKLLGGGLVRGSNDHIIQRNYLEHKVAEKIITDKSLNELEKEIDFMQNLSECSNILEFYGYCRRPNGLSIISEWAFCNLQAYLNDHLLEPTEKLSIARGIASALDYCHEKNVLHYDIRTSNILLNEFLQPKLYNFRANEESTSSAPLSILRWSSPERFCGEKYSKASEVYSFVLVMWAIVYQQMPFITLNSKEEIKRQILDNKNRPELTTVDGIPAEYQEIIKKSWSHNPSARDNMKIILEHLNKLDLESFSDISNQDADDYFDFNSASMDPATATILKSKEFEMFRRYSQYSSKSEQIEQGIEHHKYRKYEDSWNIFKDYCDLKPEDPHANFWVGFYYLKGHYVKKDLQEGLKYLKKASELQHPDAQYWYALTLLNSSDKFENDGCETAMKYLRISALTNYKALVVLGRIVQTGIYGRKANYLVGKAMIDEAHNMEMISKKLTPI</sequence>
<feature type="domain" description="Protein kinase" evidence="1">
    <location>
        <begin position="180"/>
        <end position="427"/>
    </location>
</feature>
<evidence type="ECO:0000313" key="2">
    <source>
        <dbReference type="EMBL" id="CAG8722557.1"/>
    </source>
</evidence>
<dbReference type="GO" id="GO:0005524">
    <property type="term" value="F:ATP binding"/>
    <property type="evidence" value="ECO:0007669"/>
    <property type="project" value="InterPro"/>
</dbReference>
<dbReference type="SUPFAM" id="SSF81901">
    <property type="entry name" value="HCP-like"/>
    <property type="match status" value="1"/>
</dbReference>
<dbReference type="PROSITE" id="PS50011">
    <property type="entry name" value="PROTEIN_KINASE_DOM"/>
    <property type="match status" value="1"/>
</dbReference>
<proteinExistence type="predicted"/>